<feature type="domain" description="Transposase TnpC homeodomain" evidence="3">
    <location>
        <begin position="28"/>
        <end position="84"/>
    </location>
</feature>
<dbReference type="PANTHER" id="PTHR33678:SF1">
    <property type="entry name" value="BLL1576 PROTEIN"/>
    <property type="match status" value="1"/>
</dbReference>
<feature type="domain" description="Transposase IS66 central" evidence="2">
    <location>
        <begin position="172"/>
        <end position="460"/>
    </location>
</feature>
<dbReference type="PANTHER" id="PTHR33678">
    <property type="entry name" value="BLL1576 PROTEIN"/>
    <property type="match status" value="1"/>
</dbReference>
<dbReference type="RefSeq" id="WP_369668399.1">
    <property type="nucleotide sequence ID" value="NZ_JBDKXB010000036.1"/>
</dbReference>
<dbReference type="NCBIfam" id="NF033517">
    <property type="entry name" value="transpos_IS66"/>
    <property type="match status" value="1"/>
</dbReference>
<dbReference type="Pfam" id="PF13817">
    <property type="entry name" value="DDE_Tnp_IS66_C"/>
    <property type="match status" value="1"/>
</dbReference>
<organism evidence="5 6">
    <name type="scientific">Thioalkalicoccus limnaeus</name>
    <dbReference type="NCBI Taxonomy" id="120681"/>
    <lineage>
        <taxon>Bacteria</taxon>
        <taxon>Pseudomonadati</taxon>
        <taxon>Pseudomonadota</taxon>
        <taxon>Gammaproteobacteria</taxon>
        <taxon>Chromatiales</taxon>
        <taxon>Chromatiaceae</taxon>
        <taxon>Thioalkalicoccus</taxon>
    </lineage>
</organism>
<feature type="compositionally biased region" description="Low complexity" evidence="1">
    <location>
        <begin position="65"/>
        <end position="77"/>
    </location>
</feature>
<evidence type="ECO:0000259" key="3">
    <source>
        <dbReference type="Pfam" id="PF13007"/>
    </source>
</evidence>
<gene>
    <name evidence="5" type="ORF">ABC977_16555</name>
</gene>
<reference evidence="5 6" key="1">
    <citation type="submission" date="2024-05" db="EMBL/GenBank/DDBJ databases">
        <title>Genome Sequence and Characterization of the New Strain Purple Sulfur Bacterium of Genus Thioalkalicoccus.</title>
        <authorList>
            <person name="Bryantseva I.A."/>
            <person name="Kyndt J.A."/>
            <person name="Imhoff J.F."/>
        </authorList>
    </citation>
    <scope>NUCLEOTIDE SEQUENCE [LARGE SCALE GENOMIC DNA]</scope>
    <source>
        <strain evidence="5 6">Um2</strain>
    </source>
</reference>
<evidence type="ECO:0000256" key="1">
    <source>
        <dbReference type="SAM" id="MobiDB-lite"/>
    </source>
</evidence>
<evidence type="ECO:0000259" key="4">
    <source>
        <dbReference type="Pfam" id="PF13817"/>
    </source>
</evidence>
<sequence>MKAAACDIVDAPPEWAAERAELLARIAQLEQQVAWFQRQIFGEKSERRPVLPPPEQMALGEGLGPADAAPAPTAPVSAHRRRTSRDTTEQDDDASLFFDPERVPVEVIVVPNPEAEGLAPEDYEVIGEKISHRLAQRPGSYVILKYVRPLIKRKDGQSLHCPPAPVGVLEGGRADVSFLVGLVVDKFLYHLPLYRQHRRLLAAGIEVSRQWLTQQVLAVALLLAPIAAAQLSGIRAARVKAMDETPIKAGRQGPGKLKKGYFWPIWGDTDDGGGGDIVFLYRPSRAAIHVREGLGGNRVDGEVLISDGYSAYARYAEQTGLTHAQCWAHTRRAFERAKDIEPAATAEALERIGALYAHEKAIREGDLRGEAKRAYRLTHAKPLVEAFFAWAEEQVERAAFLPSNPLTKALHYALERREALSVYLDDADVPIDTNHLERALRPIPLGRRNWLFCWTEVGAEAVATLQSLIVTCQLHDIDPYVYLVDVLQRIDQHPASEVHLLTPRLWKQHFADNPLRSDLSRSLPAAQ</sequence>
<evidence type="ECO:0000313" key="5">
    <source>
        <dbReference type="EMBL" id="MEY6434017.1"/>
    </source>
</evidence>
<feature type="domain" description="Transposase IS66 C-terminal" evidence="4">
    <location>
        <begin position="467"/>
        <end position="503"/>
    </location>
</feature>
<evidence type="ECO:0000313" key="6">
    <source>
        <dbReference type="Proteomes" id="UP001564408"/>
    </source>
</evidence>
<dbReference type="InterPro" id="IPR024463">
    <property type="entry name" value="Transposase_TnpC_homeodom"/>
</dbReference>
<name>A0ABV4BIB7_9GAMM</name>
<dbReference type="Pfam" id="PF03050">
    <property type="entry name" value="DDE_Tnp_IS66"/>
    <property type="match status" value="1"/>
</dbReference>
<dbReference type="Pfam" id="PF13007">
    <property type="entry name" value="LZ_Tnp_IS66"/>
    <property type="match status" value="1"/>
</dbReference>
<dbReference type="InterPro" id="IPR052344">
    <property type="entry name" value="Transposase-related"/>
</dbReference>
<keyword evidence="6" id="KW-1185">Reference proteome</keyword>
<comment type="caution">
    <text evidence="5">The sequence shown here is derived from an EMBL/GenBank/DDBJ whole genome shotgun (WGS) entry which is preliminary data.</text>
</comment>
<protein>
    <submittedName>
        <fullName evidence="5">IS66 family transposase</fullName>
    </submittedName>
</protein>
<feature type="region of interest" description="Disordered" evidence="1">
    <location>
        <begin position="45"/>
        <end position="92"/>
    </location>
</feature>
<dbReference type="EMBL" id="JBDKXB010000036">
    <property type="protein sequence ID" value="MEY6434017.1"/>
    <property type="molecule type" value="Genomic_DNA"/>
</dbReference>
<dbReference type="InterPro" id="IPR004291">
    <property type="entry name" value="Transposase_IS66_central"/>
</dbReference>
<accession>A0ABV4BIB7</accession>
<dbReference type="InterPro" id="IPR039552">
    <property type="entry name" value="IS66_C"/>
</dbReference>
<evidence type="ECO:0000259" key="2">
    <source>
        <dbReference type="Pfam" id="PF03050"/>
    </source>
</evidence>
<proteinExistence type="predicted"/>
<dbReference type="Proteomes" id="UP001564408">
    <property type="component" value="Unassembled WGS sequence"/>
</dbReference>